<dbReference type="InterPro" id="IPR022641">
    <property type="entry name" value="CheR_N"/>
</dbReference>
<dbReference type="EMBL" id="BMXR01000002">
    <property type="protein sequence ID" value="GGX44303.1"/>
    <property type="molecule type" value="Genomic_DNA"/>
</dbReference>
<dbReference type="InterPro" id="IPR000780">
    <property type="entry name" value="CheR_MeTrfase"/>
</dbReference>
<evidence type="ECO:0000313" key="8">
    <source>
        <dbReference type="Proteomes" id="UP000626148"/>
    </source>
</evidence>
<evidence type="ECO:0000256" key="2">
    <source>
        <dbReference type="ARBA" id="ARBA00012534"/>
    </source>
</evidence>
<sequence>MSTERVSVSQAPDLSDRAFTTWQDLLEERLGLQLPEQRRSFLKTSLSIRMRELGFDDYLDYYRYVRSGDAGLVEWNILIDRVTVQETRFFRDPAAFALTKDFLQRRAREGERPLSLWSVGCSTGEETYSLAMMTFDLLRKEGEQGVRRFGVTGTDVSRRALETARAGAYPSRRLENLDSRLVERFFTRENDRYRINDELKDRVCFTRLNVLELARSPMANLDLIYCQNVLIYFRKWRRKEIVTELARRLAPGGMLVLGLGEVVDWKMPELTRVPGERALAYLKHK</sequence>
<dbReference type="RefSeq" id="WP_189607287.1">
    <property type="nucleotide sequence ID" value="NZ_BMXR01000002.1"/>
</dbReference>
<dbReference type="InterPro" id="IPR050903">
    <property type="entry name" value="Bact_Chemotaxis_MeTrfase"/>
</dbReference>
<evidence type="ECO:0000256" key="5">
    <source>
        <dbReference type="ARBA" id="ARBA00022691"/>
    </source>
</evidence>
<dbReference type="AlphaFoldDB" id="A0A918N645"/>
<dbReference type="GO" id="GO:0008983">
    <property type="term" value="F:protein-glutamate O-methyltransferase activity"/>
    <property type="evidence" value="ECO:0007669"/>
    <property type="project" value="UniProtKB-EC"/>
</dbReference>
<accession>A0A918N645</accession>
<keyword evidence="8" id="KW-1185">Reference proteome</keyword>
<comment type="catalytic activity">
    <reaction evidence="1">
        <text>L-glutamyl-[protein] + S-adenosyl-L-methionine = [protein]-L-glutamate 5-O-methyl ester + S-adenosyl-L-homocysteine</text>
        <dbReference type="Rhea" id="RHEA:24452"/>
        <dbReference type="Rhea" id="RHEA-COMP:10208"/>
        <dbReference type="Rhea" id="RHEA-COMP:10311"/>
        <dbReference type="ChEBI" id="CHEBI:29973"/>
        <dbReference type="ChEBI" id="CHEBI:57856"/>
        <dbReference type="ChEBI" id="CHEBI:59789"/>
        <dbReference type="ChEBI" id="CHEBI:82795"/>
        <dbReference type="EC" id="2.1.1.80"/>
    </reaction>
</comment>
<dbReference type="EC" id="2.1.1.80" evidence="2"/>
<comment type="caution">
    <text evidence="7">The sequence shown here is derived from an EMBL/GenBank/DDBJ whole genome shotgun (WGS) entry which is preliminary data.</text>
</comment>
<keyword evidence="3 7" id="KW-0489">Methyltransferase</keyword>
<dbReference type="PRINTS" id="PR00996">
    <property type="entry name" value="CHERMTFRASE"/>
</dbReference>
<dbReference type="PROSITE" id="PS50123">
    <property type="entry name" value="CHER"/>
    <property type="match status" value="1"/>
</dbReference>
<organism evidence="7 8">
    <name type="scientific">Saccharospirillum salsuginis</name>
    <dbReference type="NCBI Taxonomy" id="418750"/>
    <lineage>
        <taxon>Bacteria</taxon>
        <taxon>Pseudomonadati</taxon>
        <taxon>Pseudomonadota</taxon>
        <taxon>Gammaproteobacteria</taxon>
        <taxon>Oceanospirillales</taxon>
        <taxon>Saccharospirillaceae</taxon>
        <taxon>Saccharospirillum</taxon>
    </lineage>
</organism>
<dbReference type="InterPro" id="IPR036804">
    <property type="entry name" value="CheR_N_sf"/>
</dbReference>
<name>A0A918N645_9GAMM</name>
<evidence type="ECO:0000256" key="1">
    <source>
        <dbReference type="ARBA" id="ARBA00001541"/>
    </source>
</evidence>
<feature type="domain" description="CheR-type methyltransferase" evidence="6">
    <location>
        <begin position="7"/>
        <end position="263"/>
    </location>
</feature>
<evidence type="ECO:0000256" key="3">
    <source>
        <dbReference type="ARBA" id="ARBA00022603"/>
    </source>
</evidence>
<dbReference type="PANTHER" id="PTHR24422">
    <property type="entry name" value="CHEMOTAXIS PROTEIN METHYLTRANSFERASE"/>
    <property type="match status" value="1"/>
</dbReference>
<evidence type="ECO:0000313" key="7">
    <source>
        <dbReference type="EMBL" id="GGX44303.1"/>
    </source>
</evidence>
<dbReference type="Gene3D" id="1.10.155.10">
    <property type="entry name" value="Chemotaxis receptor methyltransferase CheR, N-terminal domain"/>
    <property type="match status" value="1"/>
</dbReference>
<reference evidence="7" key="1">
    <citation type="journal article" date="2014" name="Int. J. Syst. Evol. Microbiol.">
        <title>Complete genome sequence of Corynebacterium casei LMG S-19264T (=DSM 44701T), isolated from a smear-ripened cheese.</title>
        <authorList>
            <consortium name="US DOE Joint Genome Institute (JGI-PGF)"/>
            <person name="Walter F."/>
            <person name="Albersmeier A."/>
            <person name="Kalinowski J."/>
            <person name="Ruckert C."/>
        </authorList>
    </citation>
    <scope>NUCLEOTIDE SEQUENCE</scope>
    <source>
        <strain evidence="7">KCTC 22169</strain>
    </source>
</reference>
<gene>
    <name evidence="7" type="primary">pilK</name>
    <name evidence="7" type="ORF">GCM10007392_08860</name>
</gene>
<dbReference type="Proteomes" id="UP000626148">
    <property type="component" value="Unassembled WGS sequence"/>
</dbReference>
<dbReference type="SUPFAM" id="SSF47757">
    <property type="entry name" value="Chemotaxis receptor methyltransferase CheR, N-terminal domain"/>
    <property type="match status" value="1"/>
</dbReference>
<evidence type="ECO:0000256" key="4">
    <source>
        <dbReference type="ARBA" id="ARBA00022679"/>
    </source>
</evidence>
<dbReference type="SMART" id="SM00138">
    <property type="entry name" value="MeTrc"/>
    <property type="match status" value="1"/>
</dbReference>
<dbReference type="InterPro" id="IPR022642">
    <property type="entry name" value="CheR_C"/>
</dbReference>
<dbReference type="InterPro" id="IPR029063">
    <property type="entry name" value="SAM-dependent_MTases_sf"/>
</dbReference>
<proteinExistence type="predicted"/>
<keyword evidence="5" id="KW-0949">S-adenosyl-L-methionine</keyword>
<keyword evidence="4" id="KW-0808">Transferase</keyword>
<dbReference type="GO" id="GO:0032259">
    <property type="term" value="P:methylation"/>
    <property type="evidence" value="ECO:0007669"/>
    <property type="project" value="UniProtKB-KW"/>
</dbReference>
<dbReference type="Pfam" id="PF03705">
    <property type="entry name" value="CheR_N"/>
    <property type="match status" value="1"/>
</dbReference>
<evidence type="ECO:0000259" key="6">
    <source>
        <dbReference type="PROSITE" id="PS50123"/>
    </source>
</evidence>
<dbReference type="Gene3D" id="3.40.50.150">
    <property type="entry name" value="Vaccinia Virus protein VP39"/>
    <property type="match status" value="1"/>
</dbReference>
<reference evidence="7" key="2">
    <citation type="submission" date="2020-09" db="EMBL/GenBank/DDBJ databases">
        <authorList>
            <person name="Sun Q."/>
            <person name="Kim S."/>
        </authorList>
    </citation>
    <scope>NUCLEOTIDE SEQUENCE</scope>
    <source>
        <strain evidence="7">KCTC 22169</strain>
    </source>
</reference>
<dbReference type="SUPFAM" id="SSF53335">
    <property type="entry name" value="S-adenosyl-L-methionine-dependent methyltransferases"/>
    <property type="match status" value="1"/>
</dbReference>
<protein>
    <recommendedName>
        <fullName evidence="2">protein-glutamate O-methyltransferase</fullName>
        <ecNumber evidence="2">2.1.1.80</ecNumber>
    </recommendedName>
</protein>
<dbReference type="Pfam" id="PF01739">
    <property type="entry name" value="CheR"/>
    <property type="match status" value="1"/>
</dbReference>
<dbReference type="CDD" id="cd02440">
    <property type="entry name" value="AdoMet_MTases"/>
    <property type="match status" value="1"/>
</dbReference>
<dbReference type="PANTHER" id="PTHR24422:SF19">
    <property type="entry name" value="CHEMOTAXIS PROTEIN METHYLTRANSFERASE"/>
    <property type="match status" value="1"/>
</dbReference>